<dbReference type="AlphaFoldDB" id="A0A8J3IV33"/>
<protein>
    <submittedName>
        <fullName evidence="1">Peroxiredoxin</fullName>
    </submittedName>
</protein>
<dbReference type="PANTHER" id="PTHR42830">
    <property type="entry name" value="OSMOTICALLY INDUCIBLE FAMILY PROTEIN"/>
    <property type="match status" value="1"/>
</dbReference>
<name>A0A8J3IV33_9CHLR</name>
<dbReference type="NCBIfam" id="TIGR03562">
    <property type="entry name" value="osmo_induc_OsmC"/>
    <property type="match status" value="1"/>
</dbReference>
<organism evidence="1 2">
    <name type="scientific">Reticulibacter mediterranei</name>
    <dbReference type="NCBI Taxonomy" id="2778369"/>
    <lineage>
        <taxon>Bacteria</taxon>
        <taxon>Bacillati</taxon>
        <taxon>Chloroflexota</taxon>
        <taxon>Ktedonobacteria</taxon>
        <taxon>Ktedonobacterales</taxon>
        <taxon>Reticulibacteraceae</taxon>
        <taxon>Reticulibacter</taxon>
    </lineage>
</organism>
<evidence type="ECO:0000313" key="2">
    <source>
        <dbReference type="Proteomes" id="UP000597444"/>
    </source>
</evidence>
<sequence>MIKAESRAEATWEGNLFQGHGSVQVGSGVIGTQPISWATRTERSKGKTSPEELIAAAHAGCYAMAFSNTLASAGHTAERLTVNATCTFEQIEGGFKIGSITLDVRGKVPGLDAAGFAQAAQTAEQGCPVSNALRNNVAIHVNAHLED</sequence>
<proteinExistence type="predicted"/>
<dbReference type="PANTHER" id="PTHR42830:SF1">
    <property type="entry name" value="OSMOTICALLY INDUCIBLE FAMILY PROTEIN"/>
    <property type="match status" value="1"/>
</dbReference>
<accession>A0A8J3IV33</accession>
<dbReference type="Pfam" id="PF02566">
    <property type="entry name" value="OsmC"/>
    <property type="match status" value="1"/>
</dbReference>
<dbReference type="SUPFAM" id="SSF82784">
    <property type="entry name" value="OsmC-like"/>
    <property type="match status" value="1"/>
</dbReference>
<evidence type="ECO:0000313" key="1">
    <source>
        <dbReference type="EMBL" id="GHO96736.1"/>
    </source>
</evidence>
<dbReference type="Gene3D" id="3.30.300.20">
    <property type="match status" value="1"/>
</dbReference>
<dbReference type="InterPro" id="IPR015946">
    <property type="entry name" value="KH_dom-like_a/b"/>
</dbReference>
<dbReference type="GO" id="GO:0004601">
    <property type="term" value="F:peroxidase activity"/>
    <property type="evidence" value="ECO:0007669"/>
    <property type="project" value="InterPro"/>
</dbReference>
<dbReference type="InterPro" id="IPR052707">
    <property type="entry name" value="OsmC_Ohr_Peroxiredoxin"/>
</dbReference>
<dbReference type="GO" id="GO:0006979">
    <property type="term" value="P:response to oxidative stress"/>
    <property type="evidence" value="ECO:0007669"/>
    <property type="project" value="InterPro"/>
</dbReference>
<dbReference type="InterPro" id="IPR036102">
    <property type="entry name" value="OsmC/Ohrsf"/>
</dbReference>
<keyword evidence="2" id="KW-1185">Reference proteome</keyword>
<comment type="caution">
    <text evidence="1">The sequence shown here is derived from an EMBL/GenBank/DDBJ whole genome shotgun (WGS) entry which is preliminary data.</text>
</comment>
<dbReference type="InterPro" id="IPR003718">
    <property type="entry name" value="OsmC/Ohr_fam"/>
</dbReference>
<dbReference type="RefSeq" id="WP_220207338.1">
    <property type="nucleotide sequence ID" value="NZ_BNJK01000001.1"/>
</dbReference>
<dbReference type="InterPro" id="IPR019904">
    <property type="entry name" value="Peroxiredoxin_OsmC"/>
</dbReference>
<dbReference type="EMBL" id="BNJK01000001">
    <property type="protein sequence ID" value="GHO96736.1"/>
    <property type="molecule type" value="Genomic_DNA"/>
</dbReference>
<reference evidence="1" key="1">
    <citation type="submission" date="2020-10" db="EMBL/GenBank/DDBJ databases">
        <title>Taxonomic study of unclassified bacteria belonging to the class Ktedonobacteria.</title>
        <authorList>
            <person name="Yabe S."/>
            <person name="Wang C.M."/>
            <person name="Zheng Y."/>
            <person name="Sakai Y."/>
            <person name="Cavaletti L."/>
            <person name="Monciardini P."/>
            <person name="Donadio S."/>
        </authorList>
    </citation>
    <scope>NUCLEOTIDE SEQUENCE</scope>
    <source>
        <strain evidence="1">ID150040</strain>
    </source>
</reference>
<gene>
    <name evidence="1" type="ORF">KSF_067840</name>
</gene>
<dbReference type="Proteomes" id="UP000597444">
    <property type="component" value="Unassembled WGS sequence"/>
</dbReference>